<sequence>MTVKALALAAMGIGALASPIIQERATCAALYGQCGGIGWTGATCCATGSTCTYGNDYYSQCLAGGSGATTTATKTTTTATKAATTTAAGASGISTLVKGAPVGFAVGVTGGGTVAPVYPSTVAQLKSYLTSTSPQVIVISGTFNFAGTEGTSTYGACNAYPCTNANGGQMLLNTLNGCGSNAVSSVTIDTAAYQGIQVQSNKSLIGTNKATLNGKGLRLVGVSNIIIQNIAITNLNPKYVWGGDAISLSGTNKVWIDHVTTSSLGRQHYSFGQDSNQHITISNSFINGVTSYSASCDGHSYWGLELVGSNDQITFYKNYVYYTSGRSPALSGNTLFHAVNSVWASNSGHALEGTTSTGRGLFEGCVFTNVPTIMQSGGFSGQLFTSPSASLSACTQYLGRACQTNILTNSGAFNSATTSFFSAFSGLSIAPVAAASSIQSTVPTTAGNTL</sequence>
<evidence type="ECO:0000256" key="7">
    <source>
        <dbReference type="ARBA" id="ARBA00039082"/>
    </source>
</evidence>
<evidence type="ECO:0000256" key="2">
    <source>
        <dbReference type="ARBA" id="ARBA00010980"/>
    </source>
</evidence>
<evidence type="ECO:0000256" key="1">
    <source>
        <dbReference type="ARBA" id="ARBA00004613"/>
    </source>
</evidence>
<keyword evidence="4 8" id="KW-0732">Signal</keyword>
<dbReference type="Proteomes" id="UP001365542">
    <property type="component" value="Unassembled WGS sequence"/>
</dbReference>
<feature type="signal peptide" evidence="8">
    <location>
        <begin position="1"/>
        <end position="17"/>
    </location>
</feature>
<dbReference type="InterPro" id="IPR002022">
    <property type="entry name" value="Pec_lyase"/>
</dbReference>
<evidence type="ECO:0000256" key="8">
    <source>
        <dbReference type="SAM" id="SignalP"/>
    </source>
</evidence>
<dbReference type="Gene3D" id="2.160.20.10">
    <property type="entry name" value="Single-stranded right-handed beta-helix, Pectin lyase-like"/>
    <property type="match status" value="1"/>
</dbReference>
<keyword evidence="11" id="KW-1185">Reference proteome</keyword>
<evidence type="ECO:0000256" key="4">
    <source>
        <dbReference type="ARBA" id="ARBA00022729"/>
    </source>
</evidence>
<name>A0AAV9X577_9PEZI</name>
<comment type="catalytic activity">
    <reaction evidence="6">
        <text>Eliminative cleavage of (1-&gt;4)-alpha-D-galacturonan methyl ester to give oligosaccharides with 4-deoxy-6-O-methyl-alpha-D-galact-4-enuronosyl groups at their non-reducing ends.</text>
        <dbReference type="EC" id="4.2.2.10"/>
    </reaction>
</comment>
<dbReference type="SMART" id="SM00656">
    <property type="entry name" value="Amb_all"/>
    <property type="match status" value="1"/>
</dbReference>
<reference evidence="10 11" key="1">
    <citation type="submission" date="2019-10" db="EMBL/GenBank/DDBJ databases">
        <authorList>
            <person name="Palmer J.M."/>
        </authorList>
    </citation>
    <scope>NUCLEOTIDE SEQUENCE [LARGE SCALE GENOMIC DNA]</scope>
    <source>
        <strain evidence="10 11">TWF694</strain>
    </source>
</reference>
<organism evidence="10 11">
    <name type="scientific">Orbilia ellipsospora</name>
    <dbReference type="NCBI Taxonomy" id="2528407"/>
    <lineage>
        <taxon>Eukaryota</taxon>
        <taxon>Fungi</taxon>
        <taxon>Dikarya</taxon>
        <taxon>Ascomycota</taxon>
        <taxon>Pezizomycotina</taxon>
        <taxon>Orbiliomycetes</taxon>
        <taxon>Orbiliales</taxon>
        <taxon>Orbiliaceae</taxon>
        <taxon>Orbilia</taxon>
    </lineage>
</organism>
<dbReference type="InterPro" id="IPR011050">
    <property type="entry name" value="Pectin_lyase_fold/virulence"/>
</dbReference>
<evidence type="ECO:0000313" key="10">
    <source>
        <dbReference type="EMBL" id="KAK6535432.1"/>
    </source>
</evidence>
<protein>
    <recommendedName>
        <fullName evidence="7">pectin lyase</fullName>
        <ecNumber evidence="7">4.2.2.10</ecNumber>
    </recommendedName>
</protein>
<dbReference type="GO" id="GO:0030570">
    <property type="term" value="F:pectate lyase activity"/>
    <property type="evidence" value="ECO:0007669"/>
    <property type="project" value="InterPro"/>
</dbReference>
<dbReference type="PANTHER" id="PTHR31683:SF16">
    <property type="entry name" value="PECTIN LYASE A-RELATED"/>
    <property type="match status" value="1"/>
</dbReference>
<dbReference type="InterPro" id="IPR045032">
    <property type="entry name" value="PEL"/>
</dbReference>
<dbReference type="PROSITE" id="PS00562">
    <property type="entry name" value="CBM1_1"/>
    <property type="match status" value="1"/>
</dbReference>
<evidence type="ECO:0000256" key="6">
    <source>
        <dbReference type="ARBA" id="ARBA00036818"/>
    </source>
</evidence>
<dbReference type="GO" id="GO:0000272">
    <property type="term" value="P:polysaccharide catabolic process"/>
    <property type="evidence" value="ECO:0007669"/>
    <property type="project" value="UniProtKB-KW"/>
</dbReference>
<dbReference type="AlphaFoldDB" id="A0AAV9X577"/>
<dbReference type="PANTHER" id="PTHR31683">
    <property type="entry name" value="PECTATE LYASE 18-RELATED"/>
    <property type="match status" value="1"/>
</dbReference>
<feature type="domain" description="CBM1" evidence="9">
    <location>
        <begin position="26"/>
        <end position="62"/>
    </location>
</feature>
<dbReference type="GO" id="GO:0047490">
    <property type="term" value="F:pectin lyase activity"/>
    <property type="evidence" value="ECO:0007669"/>
    <property type="project" value="UniProtKB-EC"/>
</dbReference>
<dbReference type="FunFam" id="2.160.20.10:FF:000003">
    <property type="entry name" value="Pectin lyase F"/>
    <property type="match status" value="1"/>
</dbReference>
<dbReference type="SUPFAM" id="SSF51126">
    <property type="entry name" value="Pectin lyase-like"/>
    <property type="match status" value="1"/>
</dbReference>
<gene>
    <name evidence="10" type="ORF">TWF694_001892</name>
</gene>
<keyword evidence="3" id="KW-0964">Secreted</keyword>
<comment type="similarity">
    <text evidence="2">Belongs to the polysaccharide lyase 1 family.</text>
</comment>
<evidence type="ECO:0000313" key="11">
    <source>
        <dbReference type="Proteomes" id="UP001365542"/>
    </source>
</evidence>
<comment type="subcellular location">
    <subcellularLocation>
        <location evidence="1">Secreted</location>
    </subcellularLocation>
</comment>
<dbReference type="EC" id="4.2.2.10" evidence="7"/>
<proteinExistence type="inferred from homology"/>
<dbReference type="InterPro" id="IPR000254">
    <property type="entry name" value="CBD"/>
</dbReference>
<dbReference type="InterPro" id="IPR035971">
    <property type="entry name" value="CBD_sf"/>
</dbReference>
<dbReference type="GO" id="GO:0005576">
    <property type="term" value="C:extracellular region"/>
    <property type="evidence" value="ECO:0007669"/>
    <property type="project" value="UniProtKB-SubCell"/>
</dbReference>
<feature type="chain" id="PRO_5043508248" description="pectin lyase" evidence="8">
    <location>
        <begin position="18"/>
        <end position="450"/>
    </location>
</feature>
<evidence type="ECO:0000256" key="5">
    <source>
        <dbReference type="ARBA" id="ARBA00023239"/>
    </source>
</evidence>
<dbReference type="EMBL" id="JAVHJO010000010">
    <property type="protein sequence ID" value="KAK6535432.1"/>
    <property type="molecule type" value="Genomic_DNA"/>
</dbReference>
<dbReference type="InterPro" id="IPR012334">
    <property type="entry name" value="Pectin_lyas_fold"/>
</dbReference>
<accession>A0AAV9X577</accession>
<keyword evidence="5" id="KW-0456">Lyase</keyword>
<evidence type="ECO:0000256" key="3">
    <source>
        <dbReference type="ARBA" id="ARBA00022525"/>
    </source>
</evidence>
<dbReference type="SUPFAM" id="SSF57180">
    <property type="entry name" value="Cellulose-binding domain"/>
    <property type="match status" value="1"/>
</dbReference>
<dbReference type="Pfam" id="PF00734">
    <property type="entry name" value="CBM_1"/>
    <property type="match status" value="1"/>
</dbReference>
<comment type="caution">
    <text evidence="10">The sequence shown here is derived from an EMBL/GenBank/DDBJ whole genome shotgun (WGS) entry which is preliminary data.</text>
</comment>
<dbReference type="PROSITE" id="PS51164">
    <property type="entry name" value="CBM1_2"/>
    <property type="match status" value="1"/>
</dbReference>
<evidence type="ECO:0000259" key="9">
    <source>
        <dbReference type="PROSITE" id="PS51164"/>
    </source>
</evidence>
<dbReference type="GO" id="GO:0030248">
    <property type="term" value="F:cellulose binding"/>
    <property type="evidence" value="ECO:0007669"/>
    <property type="project" value="InterPro"/>
</dbReference>
<dbReference type="SMART" id="SM00236">
    <property type="entry name" value="fCBD"/>
    <property type="match status" value="1"/>
</dbReference>